<dbReference type="SUPFAM" id="SSF56317">
    <property type="entry name" value="Carbon-nitrogen hydrolase"/>
    <property type="match status" value="1"/>
</dbReference>
<dbReference type="InterPro" id="IPR001110">
    <property type="entry name" value="UPF0012_CS"/>
</dbReference>
<dbReference type="Proteomes" id="UP000193978">
    <property type="component" value="Chromosome"/>
</dbReference>
<gene>
    <name evidence="4" type="ORF">B1812_18630</name>
</gene>
<feature type="domain" description="CN hydrolase" evidence="3">
    <location>
        <begin position="1"/>
        <end position="253"/>
    </location>
</feature>
<dbReference type="Pfam" id="PF00795">
    <property type="entry name" value="CN_hydrolase"/>
    <property type="match status" value="1"/>
</dbReference>
<dbReference type="STRING" id="655015.B1812_18630"/>
<proteinExistence type="inferred from homology"/>
<protein>
    <submittedName>
        <fullName evidence="4">Carbon-nitrogen hydrolase</fullName>
    </submittedName>
</protein>
<dbReference type="GO" id="GO:0016811">
    <property type="term" value="F:hydrolase activity, acting on carbon-nitrogen (but not peptide) bonds, in linear amides"/>
    <property type="evidence" value="ECO:0007669"/>
    <property type="project" value="InterPro"/>
</dbReference>
<reference evidence="4 5" key="1">
    <citation type="submission" date="2017-02" db="EMBL/GenBank/DDBJ databases">
        <authorList>
            <person name="Peterson S.W."/>
        </authorList>
    </citation>
    <scope>NUCLEOTIDE SEQUENCE [LARGE SCALE GENOMIC DNA]</scope>
    <source>
        <strain evidence="4 5">S285</strain>
    </source>
</reference>
<dbReference type="PANTHER" id="PTHR23088">
    <property type="entry name" value="NITRILASE-RELATED"/>
    <property type="match status" value="1"/>
</dbReference>
<dbReference type="InterPro" id="IPR036526">
    <property type="entry name" value="C-N_Hydrolase_sf"/>
</dbReference>
<dbReference type="Gene3D" id="3.60.110.10">
    <property type="entry name" value="Carbon-nitrogen hydrolase"/>
    <property type="match status" value="1"/>
</dbReference>
<evidence type="ECO:0000256" key="1">
    <source>
        <dbReference type="ARBA" id="ARBA00010613"/>
    </source>
</evidence>
<dbReference type="InterPro" id="IPR003010">
    <property type="entry name" value="C-N_Hydrolase"/>
</dbReference>
<evidence type="ECO:0000259" key="3">
    <source>
        <dbReference type="PROSITE" id="PS50263"/>
    </source>
</evidence>
<accession>A0A1W6N1V9</accession>
<dbReference type="PROSITE" id="PS50263">
    <property type="entry name" value="CN_HYDROLASE"/>
    <property type="match status" value="1"/>
</dbReference>
<dbReference type="InterPro" id="IPR045254">
    <property type="entry name" value="Nit1/2_C-N_Hydrolase"/>
</dbReference>
<evidence type="ECO:0000313" key="4">
    <source>
        <dbReference type="EMBL" id="ARN83786.1"/>
    </source>
</evidence>
<dbReference type="CDD" id="cd07572">
    <property type="entry name" value="nit"/>
    <property type="match status" value="1"/>
</dbReference>
<dbReference type="AlphaFoldDB" id="A0A1W6N1V9"/>
<dbReference type="EMBL" id="CP019948">
    <property type="protein sequence ID" value="ARN83786.1"/>
    <property type="molecule type" value="Genomic_DNA"/>
</dbReference>
<name>A0A1W6N1V9_9HYPH</name>
<sequence length="272" mass="29698">MKVTLVQMNSVGDKAANLTAARALIERAIELERPDWICLPECFDFIGGTRAEKIAAAEDLPGGPAYEMCQSLAKSHKVHIHAGSILERIPGDDRIHNTSVAFNRDGVEVARYRKIHMFDITAPDGAKYHESAAFKPGGEVVTYECEGLTIGCAICYDLRFPYLFQALAERGADVIALPSAFTLVTGKDHWEVLCRARAIEVQAYLCAPAQTGAHKAGHETRFSYGNSLIADPWGQVVAKASEGAGLVSTHLDAERIRKIRSMIPVAKHKVKL</sequence>
<evidence type="ECO:0000256" key="2">
    <source>
        <dbReference type="ARBA" id="ARBA00022801"/>
    </source>
</evidence>
<dbReference type="OrthoDB" id="9811121at2"/>
<organism evidence="4 5">
    <name type="scientific">Methylocystis bryophila</name>
    <dbReference type="NCBI Taxonomy" id="655015"/>
    <lineage>
        <taxon>Bacteria</taxon>
        <taxon>Pseudomonadati</taxon>
        <taxon>Pseudomonadota</taxon>
        <taxon>Alphaproteobacteria</taxon>
        <taxon>Hyphomicrobiales</taxon>
        <taxon>Methylocystaceae</taxon>
        <taxon>Methylocystis</taxon>
    </lineage>
</organism>
<dbReference type="RefSeq" id="WP_085773832.1">
    <property type="nucleotide sequence ID" value="NZ_AP027149.1"/>
</dbReference>
<comment type="similarity">
    <text evidence="1">Belongs to the carbon-nitrogen hydrolase superfamily. NIT1/NIT2 family.</text>
</comment>
<dbReference type="PANTHER" id="PTHR23088:SF27">
    <property type="entry name" value="DEAMINATED GLUTATHIONE AMIDASE"/>
    <property type="match status" value="1"/>
</dbReference>
<evidence type="ECO:0000313" key="5">
    <source>
        <dbReference type="Proteomes" id="UP000193978"/>
    </source>
</evidence>
<keyword evidence="5" id="KW-1185">Reference proteome</keyword>
<keyword evidence="2 4" id="KW-0378">Hydrolase</keyword>
<dbReference type="KEGG" id="mbry:B1812_18630"/>
<dbReference type="PROSITE" id="PS01227">
    <property type="entry name" value="UPF0012"/>
    <property type="match status" value="1"/>
</dbReference>